<evidence type="ECO:0000256" key="2">
    <source>
        <dbReference type="ARBA" id="ARBA00022695"/>
    </source>
</evidence>
<dbReference type="EMBL" id="DP000010">
    <property type="protein sequence ID" value="ABA93011.1"/>
    <property type="molecule type" value="Genomic_DNA"/>
</dbReference>
<dbReference type="Pfam" id="PF00665">
    <property type="entry name" value="rve"/>
    <property type="match status" value="1"/>
</dbReference>
<gene>
    <name evidence="7" type="ordered locus">LOC_Os11g19990</name>
</gene>
<feature type="domain" description="Integrase catalytic" evidence="6">
    <location>
        <begin position="1151"/>
        <end position="1254"/>
    </location>
</feature>
<dbReference type="Pfam" id="PF00078">
    <property type="entry name" value="RVT_1"/>
    <property type="match status" value="1"/>
</dbReference>
<proteinExistence type="predicted"/>
<dbReference type="SUPFAM" id="SSF50630">
    <property type="entry name" value="Acid proteases"/>
    <property type="match status" value="1"/>
</dbReference>
<name>Q2R6H9_ORYSJ</name>
<reference evidence="7" key="1">
    <citation type="journal article" date="2005" name="BMC Biol.">
        <title>The sequence of rice chromosomes 11 and 12, rich in disease resistance genes and recent gene duplications.</title>
        <authorList>
            <consortium name="The rice chromosomes 11 and 12 sequencing consortia"/>
        </authorList>
    </citation>
    <scope>NUCLEOTIDE SEQUENCE [LARGE SCALE GENOMIC DNA]</scope>
</reference>
<dbReference type="PANTHER" id="PTHR37984:SF5">
    <property type="entry name" value="PROTEIN NYNRIN-LIKE"/>
    <property type="match status" value="1"/>
</dbReference>
<evidence type="ECO:0000256" key="4">
    <source>
        <dbReference type="ARBA" id="ARBA00022759"/>
    </source>
</evidence>
<dbReference type="InterPro" id="IPR043502">
    <property type="entry name" value="DNA/RNA_pol_sf"/>
</dbReference>
<organism evidence="7">
    <name type="scientific">Oryza sativa subsp. japonica</name>
    <name type="common">Rice</name>
    <dbReference type="NCBI Taxonomy" id="39947"/>
    <lineage>
        <taxon>Eukaryota</taxon>
        <taxon>Viridiplantae</taxon>
        <taxon>Streptophyta</taxon>
        <taxon>Embryophyta</taxon>
        <taxon>Tracheophyta</taxon>
        <taxon>Spermatophyta</taxon>
        <taxon>Magnoliopsida</taxon>
        <taxon>Liliopsida</taxon>
        <taxon>Poales</taxon>
        <taxon>Poaceae</taxon>
        <taxon>BOP clade</taxon>
        <taxon>Oryzoideae</taxon>
        <taxon>Oryzeae</taxon>
        <taxon>Oryzinae</taxon>
        <taxon>Oryza</taxon>
        <taxon>Oryza sativa</taxon>
    </lineage>
</organism>
<evidence type="ECO:0000256" key="3">
    <source>
        <dbReference type="ARBA" id="ARBA00022722"/>
    </source>
</evidence>
<dbReference type="InterPro" id="IPR036397">
    <property type="entry name" value="RNaseH_sf"/>
</dbReference>
<dbReference type="GO" id="GO:0006310">
    <property type="term" value="P:DNA recombination"/>
    <property type="evidence" value="ECO:0007669"/>
    <property type="project" value="UniProtKB-KW"/>
</dbReference>
<dbReference type="Gene3D" id="3.30.70.270">
    <property type="match status" value="1"/>
</dbReference>
<dbReference type="InterPro" id="IPR041588">
    <property type="entry name" value="Integrase_H2C2"/>
</dbReference>
<evidence type="ECO:0000256" key="5">
    <source>
        <dbReference type="ARBA" id="ARBA00023172"/>
    </source>
</evidence>
<dbReference type="GO" id="GO:0003676">
    <property type="term" value="F:nucleic acid binding"/>
    <property type="evidence" value="ECO:0007669"/>
    <property type="project" value="InterPro"/>
</dbReference>
<dbReference type="InterPro" id="IPR050951">
    <property type="entry name" value="Retrovirus_Pol_polyprotein"/>
</dbReference>
<dbReference type="Gene3D" id="1.10.340.70">
    <property type="match status" value="1"/>
</dbReference>
<reference evidence="7" key="2">
    <citation type="submission" date="2005-04" db="EMBL/GenBank/DDBJ databases">
        <authorList>
            <person name="Buell C.R."/>
            <person name="Wing R.A."/>
            <person name="McCombie W.A."/>
            <person name="Ouyang S."/>
        </authorList>
    </citation>
    <scope>NUCLEOTIDE SEQUENCE</scope>
</reference>
<reference evidence="7" key="3">
    <citation type="submission" date="2006-01" db="EMBL/GenBank/DDBJ databases">
        <authorList>
            <person name="Buell R."/>
        </authorList>
    </citation>
    <scope>NUCLEOTIDE SEQUENCE</scope>
</reference>
<dbReference type="Gene3D" id="2.40.70.10">
    <property type="entry name" value="Acid Proteases"/>
    <property type="match status" value="1"/>
</dbReference>
<dbReference type="GO" id="GO:0015074">
    <property type="term" value="P:DNA integration"/>
    <property type="evidence" value="ECO:0007669"/>
    <property type="project" value="InterPro"/>
</dbReference>
<dbReference type="CDD" id="cd09279">
    <property type="entry name" value="RNase_HI_like"/>
    <property type="match status" value="1"/>
</dbReference>
<dbReference type="CDD" id="cd01647">
    <property type="entry name" value="RT_LTR"/>
    <property type="match status" value="1"/>
</dbReference>
<dbReference type="GO" id="GO:0004523">
    <property type="term" value="F:RNA-DNA hybrid ribonuclease activity"/>
    <property type="evidence" value="ECO:0007669"/>
    <property type="project" value="InterPro"/>
</dbReference>
<keyword evidence="3" id="KW-0540">Nuclease</keyword>
<dbReference type="GO" id="GO:0016779">
    <property type="term" value="F:nucleotidyltransferase activity"/>
    <property type="evidence" value="ECO:0007669"/>
    <property type="project" value="UniProtKB-KW"/>
</dbReference>
<keyword evidence="5" id="KW-0233">DNA recombination</keyword>
<evidence type="ECO:0000313" key="7">
    <source>
        <dbReference type="EMBL" id="ABA93011.1"/>
    </source>
</evidence>
<evidence type="ECO:0000256" key="1">
    <source>
        <dbReference type="ARBA" id="ARBA00022679"/>
    </source>
</evidence>
<dbReference type="SUPFAM" id="SSF56672">
    <property type="entry name" value="DNA/RNA polymerases"/>
    <property type="match status" value="1"/>
</dbReference>
<evidence type="ECO:0000259" key="6">
    <source>
        <dbReference type="PROSITE" id="PS50994"/>
    </source>
</evidence>
<dbReference type="SUPFAM" id="SSF53098">
    <property type="entry name" value="Ribonuclease H-like"/>
    <property type="match status" value="1"/>
</dbReference>
<keyword evidence="4" id="KW-0255">Endonuclease</keyword>
<dbReference type="Gene3D" id="3.30.420.10">
    <property type="entry name" value="Ribonuclease H-like superfamily/Ribonuclease H"/>
    <property type="match status" value="3"/>
</dbReference>
<dbReference type="Gene3D" id="3.10.10.10">
    <property type="entry name" value="HIV Type 1 Reverse Transcriptase, subunit A, domain 1"/>
    <property type="match status" value="1"/>
</dbReference>
<dbReference type="InterPro" id="IPR012337">
    <property type="entry name" value="RNaseH-like_sf"/>
</dbReference>
<accession>Q2R6H9</accession>
<protein>
    <submittedName>
        <fullName evidence="7">Retrotransposon protein, putative, unclassified</fullName>
    </submittedName>
</protein>
<dbReference type="PANTHER" id="PTHR37984">
    <property type="entry name" value="PROTEIN CBG26694"/>
    <property type="match status" value="1"/>
</dbReference>
<dbReference type="CDD" id="cd00303">
    <property type="entry name" value="retropepsin_like"/>
    <property type="match status" value="1"/>
</dbReference>
<dbReference type="Pfam" id="PF17921">
    <property type="entry name" value="Integrase_H2C2"/>
    <property type="match status" value="1"/>
</dbReference>
<dbReference type="InterPro" id="IPR000477">
    <property type="entry name" value="RT_dom"/>
</dbReference>
<keyword evidence="2" id="KW-0548">Nucleotidyltransferase</keyword>
<dbReference type="PROSITE" id="PS50994">
    <property type="entry name" value="INTEGRASE"/>
    <property type="match status" value="1"/>
</dbReference>
<dbReference type="InterPro" id="IPR002156">
    <property type="entry name" value="RNaseH_domain"/>
</dbReference>
<keyword evidence="1" id="KW-0808">Transferase</keyword>
<dbReference type="InterPro" id="IPR021109">
    <property type="entry name" value="Peptidase_aspartic_dom_sf"/>
</dbReference>
<dbReference type="Pfam" id="PF13456">
    <property type="entry name" value="RVT_3"/>
    <property type="match status" value="1"/>
</dbReference>
<dbReference type="InterPro" id="IPR043128">
    <property type="entry name" value="Rev_trsase/Diguanyl_cyclase"/>
</dbReference>
<dbReference type="InterPro" id="IPR001584">
    <property type="entry name" value="Integrase_cat-core"/>
</dbReference>
<sequence length="1254" mass="143710">MKEQFGLRPKDAGNLYRQPYPEWFERVPLPNRFKVPDFSKFSGQDSTSTYEHISQFLAQCGEASAVDALRGMIAPIMEKFSSEDFESLSHLTQKVTLHEQWFAEARRNSRKVNHVCPYLCGSDDEDDDSEIAVAEWVRSKKVVPCQWVKNSGKEERYEFDITKADKIFDLLLREKQIQLLAGHTIPSVEELGKKRYCKWHNSGSHTTNDCKVFRQQIQAAIEGGKIKFDDSKRPMKVDGNPFPVNMVHTTGRIADGVRTRGFQVNSAKIINKYQRKYDKQQEKHYEEDDDGFDPHWGVSLLRIRKKVSKIEKPERFQEVEQEINYRLKRTKPKQEWRVKKQAPVADEAAVDAAKRLAKGKSVVIASVNMVFTLLAEFGVKQADVDEVEEESAKLFLSPEQAVFEKPEGTENRHLKPLYINGYVNGKPMSKMMVDGGAAVNLMPYATFRKLGRNTEDLIKTNMVLKDFSGNPSDIKGVLNVELTLGNKTIPTSFFVIDGKGSYSFLLGRDWIHANCCIPSTMHQCLIQWQADKIEIVPADRSVNDCLSGKFWDGDFLKVFDFDIQPVEDGEPKLLFWGRRVYTKDTIDDLDDKQRQGFMSADDLEEIDIGPGDRPKPTFISKNLSAEFRTKLIELLKEFRDCFAWEYYEMPGLSRSIVEHRLPIKPGVRPHQQPPRRRKADMLEPVKAEIKRLYDAGYNQIFMAEEDIHKTAFRCPGAIGLFEWVVMTFGLKSAGAMYQRAMNYIYHDSIGWLVEVYIDDVVVKSKEIGDHIANLRKFLRFLVHERGIEVTQRSVNAIKKIQPPENKTKLQEMIGKINFVRRFISNLLGRLRHYLLSNECTVICKADVVKYMLSAPILKGRVGKWIFSLTESDLRYESPKAIKGQAVADFIVEHHDDSIGSVEIVLWTFFFDGSVCTHGYGIGLVIISPRGACFEFAYTIKPYATNNQAEYEADLKGLQLLNQLAGEYECKNDTLMIYNEKCQELLKEFRLVTLRHVSREQNTEANDLAQGASGYKPMIKNVEVEVATITADDWRYDVHQYLQDPSQSASRKLRYKALKYTLFDDELYYRMVDGVLLKCLSADQAKVAIGEVHEGICGTHQSAHKMKWLLRRAGYFWPTMLEDCFRYYKGCQYCQKFGAIQRAPVSAMNPIIKPWPFRGWGIDMIGIINPPSSKGHKFMLVATDYFTKWVEAIPLKKADSGDAIQFVQEHIIYRFGIPQTMTTDQGSIFVSDEFVQFADSMGIKLLNSSPYLCTS</sequence>
<dbReference type="AlphaFoldDB" id="Q2R6H9"/>
<keyword evidence="4" id="KW-0378">Hydrolase</keyword>